<dbReference type="RefSeq" id="XP_007395565.1">
    <property type="nucleotide sequence ID" value="XM_007395503.1"/>
</dbReference>
<gene>
    <name evidence="1" type="ORF">PHACADRAFT_255694</name>
</gene>
<reference evidence="1 2" key="1">
    <citation type="journal article" date="2012" name="BMC Genomics">
        <title>Comparative genomics of the white-rot fungi, Phanerochaete carnosa and P. chrysosporium, to elucidate the genetic basis of the distinct wood types they colonize.</title>
        <authorList>
            <person name="Suzuki H."/>
            <person name="MacDonald J."/>
            <person name="Syed K."/>
            <person name="Salamov A."/>
            <person name="Hori C."/>
            <person name="Aerts A."/>
            <person name="Henrissat B."/>
            <person name="Wiebenga A."/>
            <person name="vanKuyk P.A."/>
            <person name="Barry K."/>
            <person name="Lindquist E."/>
            <person name="LaButti K."/>
            <person name="Lapidus A."/>
            <person name="Lucas S."/>
            <person name="Coutinho P."/>
            <person name="Gong Y."/>
            <person name="Samejima M."/>
            <person name="Mahadevan R."/>
            <person name="Abou-Zaid M."/>
            <person name="de Vries R.P."/>
            <person name="Igarashi K."/>
            <person name="Yadav J.S."/>
            <person name="Grigoriev I.V."/>
            <person name="Master E.R."/>
        </authorList>
    </citation>
    <scope>NUCLEOTIDE SEQUENCE [LARGE SCALE GENOMIC DNA]</scope>
    <source>
        <strain evidence="1 2">HHB-10118-sp</strain>
    </source>
</reference>
<organism evidence="1 2">
    <name type="scientific">Phanerochaete carnosa (strain HHB-10118-sp)</name>
    <name type="common">White-rot fungus</name>
    <name type="synonym">Peniophora carnosa</name>
    <dbReference type="NCBI Taxonomy" id="650164"/>
    <lineage>
        <taxon>Eukaryota</taxon>
        <taxon>Fungi</taxon>
        <taxon>Dikarya</taxon>
        <taxon>Basidiomycota</taxon>
        <taxon>Agaricomycotina</taxon>
        <taxon>Agaricomycetes</taxon>
        <taxon>Polyporales</taxon>
        <taxon>Phanerochaetaceae</taxon>
        <taxon>Phanerochaete</taxon>
    </lineage>
</organism>
<sequence>MLCNENGEADRRSLPRRLVLHQDVTFELSVRIRLLAKQQAVPELIASYKFPKGLWVVPLSIWFCCVALCSFGTEVTGEHHALIDQEDEYTSYP</sequence>
<keyword evidence="2" id="KW-1185">Reference proteome</keyword>
<dbReference type="AlphaFoldDB" id="K5W7T1"/>
<dbReference type="GeneID" id="18916366"/>
<dbReference type="EMBL" id="JH930472">
    <property type="protein sequence ID" value="EKM55230.1"/>
    <property type="molecule type" value="Genomic_DNA"/>
</dbReference>
<protein>
    <submittedName>
        <fullName evidence="1">Uncharacterized protein</fullName>
    </submittedName>
</protein>
<dbReference type="Proteomes" id="UP000008370">
    <property type="component" value="Unassembled WGS sequence"/>
</dbReference>
<evidence type="ECO:0000313" key="1">
    <source>
        <dbReference type="EMBL" id="EKM55230.1"/>
    </source>
</evidence>
<evidence type="ECO:0000313" key="2">
    <source>
        <dbReference type="Proteomes" id="UP000008370"/>
    </source>
</evidence>
<accession>K5W7T1</accession>
<name>K5W7T1_PHACS</name>
<proteinExistence type="predicted"/>
<dbReference type="InParanoid" id="K5W7T1"/>
<dbReference type="HOGENOM" id="CLU_2400395_0_0_1"/>
<dbReference type="KEGG" id="pco:PHACADRAFT_255694"/>